<evidence type="ECO:0000256" key="4">
    <source>
        <dbReference type="ARBA" id="ARBA00023136"/>
    </source>
</evidence>
<sequence>MRKKSPEKSSTLSVPSVSYTADDNSPTSDNTTTVRLRTRTRELPKLDDSQSPVDETQTTSGRRTRVRNTVESSPTPSASASATNNLGRTRVRGQISDLRLEPDGAELNDKSSPTKSSAPKRIRKILGAEESLPLDGENQTESADVQFILRVKTATRERECDEESIADTDTTETTLCGSADVEEYQTKIASLVQQLAKSEESLKALEKQNNELQAKIKRMEKLQENKAKQINESDKQALEKTASELIKLQGKCRELETIKTELKDENNVLKIEVKELTREVEAMKRENPKELKEVITNLRLKLQQTELLCERLTEENEEMKKDVKALEVEFQELHDNFREDQSSEFRVLKRELESSSKNCRVLQFKLKKAERSVELMENDKIELEKKMKDLLETTKIDVDKHKMKELETELSIAKEVSLKLHAEIETLREGRLLLEQQLAEKNPSQKAMNRLSSGGISPTVSFDGKDYEQVIRDLYDTMEREKDLQEQMKFAEEETRTMRKKLSTMESENEILMMQIRKMANQKSAKGDIDNDESEELSPEEMKLNLELYEQEMVVLRRKADELEQENDNSQQEIKYLQDKLISQPLTKVEMPEIPVGSPPNVIYEHKIRILESEARDLRKKLVDREKEYESLRTEIEVHRRKASKVIIRSRSLDGEQQVDLKRQLQLVEQEASILRQKLISIESENDKLINENKRFQLRLSRKPPPGPADQLQVENIELKNKIKELERKCENIKSDLMASKSQPNLNSFLMSDTENDLINTLKKQLKTKESDITNLNARLTQTDVECNRLNREYKRLKETVSAKRRPTRVVRETATRMELKDIIKELEEDVNDLHNTIRAKDMILENINEDLSETKREFEQMRDELKTNGVSVNSNPNHLSHVNERLRKELDSERTKLKTLQTKVDSFTKERGIDLSALDNLEVLQAEKKELAIRLDDIHAELIREKSRADDMNQKLMATITIKEELMKSSQLTQKQVERLEDETDICNEKLRKSDNNLKDITNKYESVSKELTELKKISQQTKTELDQEKSKKTTNESQTSGLAAVLQKEINDLKKQLNEMTVKANNYKKQFEGLDKEYREKETKLREENAKKVETTSKAIRKEVHLELQQMREESTNYKTKMNELIEKLDKTDKDLKESNEISERKCT</sequence>
<feature type="region of interest" description="Disordered" evidence="6">
    <location>
        <begin position="1"/>
        <end position="139"/>
    </location>
</feature>
<proteinExistence type="predicted"/>
<feature type="coiled-coil region" evidence="5">
    <location>
        <begin position="474"/>
        <end position="522"/>
    </location>
</feature>
<feature type="compositionally biased region" description="Low complexity" evidence="6">
    <location>
        <begin position="20"/>
        <end position="35"/>
    </location>
</feature>
<dbReference type="InterPro" id="IPR049885">
    <property type="entry name" value="MTCL1-3"/>
</dbReference>
<feature type="compositionally biased region" description="Low complexity" evidence="6">
    <location>
        <begin position="72"/>
        <end position="83"/>
    </location>
</feature>
<dbReference type="AlphaFoldDB" id="A0A7R9PZQ5"/>
<evidence type="ECO:0000256" key="3">
    <source>
        <dbReference type="ARBA" id="ARBA00023054"/>
    </source>
</evidence>
<evidence type="ECO:0000313" key="9">
    <source>
        <dbReference type="Proteomes" id="UP000759131"/>
    </source>
</evidence>
<feature type="compositionally biased region" description="Polar residues" evidence="6">
    <location>
        <begin position="8"/>
        <end position="19"/>
    </location>
</feature>
<feature type="region of interest" description="Disordered" evidence="6">
    <location>
        <begin position="1131"/>
        <end position="1150"/>
    </location>
</feature>
<dbReference type="PANTHER" id="PTHR15742:SF5">
    <property type="entry name" value="GIRDIN"/>
    <property type="match status" value="1"/>
</dbReference>
<evidence type="ECO:0000313" key="8">
    <source>
        <dbReference type="EMBL" id="CAD7626796.1"/>
    </source>
</evidence>
<evidence type="ECO:0000259" key="7">
    <source>
        <dbReference type="Pfam" id="PF11365"/>
    </source>
</evidence>
<dbReference type="Proteomes" id="UP000759131">
    <property type="component" value="Unassembled WGS sequence"/>
</dbReference>
<dbReference type="EMBL" id="CAJPIZ010004168">
    <property type="protein sequence ID" value="CAG2107226.1"/>
    <property type="molecule type" value="Genomic_DNA"/>
</dbReference>
<dbReference type="EMBL" id="OC858743">
    <property type="protein sequence ID" value="CAD7626796.1"/>
    <property type="molecule type" value="Genomic_DNA"/>
</dbReference>
<evidence type="ECO:0000256" key="5">
    <source>
        <dbReference type="SAM" id="Coils"/>
    </source>
</evidence>
<gene>
    <name evidence="8" type="ORF">OSB1V03_LOCUS7228</name>
</gene>
<evidence type="ECO:0000256" key="2">
    <source>
        <dbReference type="ARBA" id="ARBA00022553"/>
    </source>
</evidence>
<dbReference type="Pfam" id="PF11365">
    <property type="entry name" value="SOGA"/>
    <property type="match status" value="1"/>
</dbReference>
<feature type="compositionally biased region" description="Polar residues" evidence="6">
    <location>
        <begin position="49"/>
        <end position="71"/>
    </location>
</feature>
<evidence type="ECO:0000256" key="1">
    <source>
        <dbReference type="ARBA" id="ARBA00004370"/>
    </source>
</evidence>
<name>A0A7R9PZQ5_9ACAR</name>
<keyword evidence="3 5" id="KW-0175">Coiled coil</keyword>
<dbReference type="PANTHER" id="PTHR15742">
    <property type="entry name" value="GIRDIN"/>
    <property type="match status" value="1"/>
</dbReference>
<keyword evidence="9" id="KW-1185">Reference proteome</keyword>
<organism evidence="8">
    <name type="scientific">Medioppia subpectinata</name>
    <dbReference type="NCBI Taxonomy" id="1979941"/>
    <lineage>
        <taxon>Eukaryota</taxon>
        <taxon>Metazoa</taxon>
        <taxon>Ecdysozoa</taxon>
        <taxon>Arthropoda</taxon>
        <taxon>Chelicerata</taxon>
        <taxon>Arachnida</taxon>
        <taxon>Acari</taxon>
        <taxon>Acariformes</taxon>
        <taxon>Sarcoptiformes</taxon>
        <taxon>Oribatida</taxon>
        <taxon>Brachypylina</taxon>
        <taxon>Oppioidea</taxon>
        <taxon>Oppiidae</taxon>
        <taxon>Medioppia</taxon>
    </lineage>
</organism>
<feature type="coiled-coil region" evidence="5">
    <location>
        <begin position="181"/>
        <end position="393"/>
    </location>
</feature>
<feature type="domain" description="SOGA coiled-coil" evidence="7">
    <location>
        <begin position="659"/>
        <end position="703"/>
    </location>
</feature>
<dbReference type="GO" id="GO:0016020">
    <property type="term" value="C:membrane"/>
    <property type="evidence" value="ECO:0007669"/>
    <property type="project" value="UniProtKB-SubCell"/>
</dbReference>
<reference evidence="8" key="1">
    <citation type="submission" date="2020-11" db="EMBL/GenBank/DDBJ databases">
        <authorList>
            <person name="Tran Van P."/>
        </authorList>
    </citation>
    <scope>NUCLEOTIDE SEQUENCE</scope>
</reference>
<evidence type="ECO:0000256" key="6">
    <source>
        <dbReference type="SAM" id="MobiDB-lite"/>
    </source>
</evidence>
<feature type="compositionally biased region" description="Basic and acidic residues" evidence="6">
    <location>
        <begin position="39"/>
        <end position="48"/>
    </location>
</feature>
<protein>
    <recommendedName>
        <fullName evidence="7">SOGA coiled-coil domain-containing protein</fullName>
    </recommendedName>
</protein>
<comment type="subcellular location">
    <subcellularLocation>
        <location evidence="1">Membrane</location>
    </subcellularLocation>
</comment>
<feature type="region of interest" description="Disordered" evidence="6">
    <location>
        <begin position="1023"/>
        <end position="1042"/>
    </location>
</feature>
<accession>A0A7R9PZQ5</accession>
<feature type="compositionally biased region" description="Basic and acidic residues" evidence="6">
    <location>
        <begin position="1025"/>
        <end position="1036"/>
    </location>
</feature>
<dbReference type="InterPro" id="IPR027881">
    <property type="entry name" value="SOGA_CC"/>
</dbReference>
<keyword evidence="2" id="KW-0597">Phosphoprotein</keyword>
<dbReference type="OrthoDB" id="10036174at2759"/>
<keyword evidence="4" id="KW-0472">Membrane</keyword>
<dbReference type="GO" id="GO:0005615">
    <property type="term" value="C:extracellular space"/>
    <property type="evidence" value="ECO:0007669"/>
    <property type="project" value="InterPro"/>
</dbReference>
<dbReference type="GO" id="GO:0010506">
    <property type="term" value="P:regulation of autophagy"/>
    <property type="evidence" value="ECO:0007669"/>
    <property type="project" value="InterPro"/>
</dbReference>